<feature type="transmembrane region" description="Helical" evidence="1">
    <location>
        <begin position="177"/>
        <end position="199"/>
    </location>
</feature>
<evidence type="ECO:0008006" key="3">
    <source>
        <dbReference type="Google" id="ProtNLM"/>
    </source>
</evidence>
<name>A0AAT9H2Q7_9FLAO</name>
<dbReference type="RefSeq" id="WP_369614925.1">
    <property type="nucleotide sequence ID" value="NZ_AP031573.1"/>
</dbReference>
<dbReference type="InterPro" id="IPR022134">
    <property type="entry name" value="DUF3667"/>
</dbReference>
<reference evidence="2" key="1">
    <citation type="submission" date="2024-05" db="EMBL/GenBank/DDBJ databases">
        <title>Whole-Genome Sequence of CFS9, a Potential Fish Probiotic Isolated from the Body Surface of Silurus asotus.</title>
        <authorList>
            <person name="Kojima M."/>
            <person name="Tobioka K."/>
            <person name="Yokota K."/>
            <person name="Nakatani H."/>
            <person name="Hori K."/>
            <person name="Tamaru Y."/>
            <person name="Okazaki F."/>
        </authorList>
    </citation>
    <scope>NUCLEOTIDE SEQUENCE</scope>
    <source>
        <strain evidence="2">CFS9</strain>
    </source>
</reference>
<proteinExistence type="predicted"/>
<accession>A0AAT9H2Q7</accession>
<evidence type="ECO:0000313" key="2">
    <source>
        <dbReference type="EMBL" id="BFM43748.1"/>
    </source>
</evidence>
<feature type="transmembrane region" description="Helical" evidence="1">
    <location>
        <begin position="72"/>
        <end position="93"/>
    </location>
</feature>
<keyword evidence="1" id="KW-1133">Transmembrane helix</keyword>
<keyword evidence="1" id="KW-0472">Membrane</keyword>
<dbReference type="Pfam" id="PF12412">
    <property type="entry name" value="DUF3667"/>
    <property type="match status" value="1"/>
</dbReference>
<protein>
    <recommendedName>
        <fullName evidence="3">DUF3667 domain-containing protein</fullName>
    </recommendedName>
</protein>
<feature type="transmembrane region" description="Helical" evidence="1">
    <location>
        <begin position="211"/>
        <end position="236"/>
    </location>
</feature>
<feature type="transmembrane region" description="Helical" evidence="1">
    <location>
        <begin position="147"/>
        <end position="171"/>
    </location>
</feature>
<evidence type="ECO:0000256" key="1">
    <source>
        <dbReference type="SAM" id="Phobius"/>
    </source>
</evidence>
<feature type="transmembrane region" description="Helical" evidence="1">
    <location>
        <begin position="121"/>
        <end position="140"/>
    </location>
</feature>
<gene>
    <name evidence="2" type="ORF">CFS9_23890</name>
</gene>
<keyword evidence="1" id="KW-0812">Transmembrane</keyword>
<dbReference type="EMBL" id="AP031573">
    <property type="protein sequence ID" value="BFM43748.1"/>
    <property type="molecule type" value="Genomic_DNA"/>
</dbReference>
<sequence length="238" mass="27532">MNCKNCNNELSLNFCSNCGQPSKIKRIDSHYIIHEIEHVLHFERGILYTVKELVTKPGQCVKEFITENRARLVKPIIFIIITSLIYSIINHFFHIEEEYAKEYPITGTTTISIFKWMQSHYGYANIIQGSFIAVWLRLFFRKYAYNFFEILILLCFVMGIGMLISAFFLLVQGLTHFDLLLIANILGIAYCSWAIGQFFDKTKPSNYLKAFISYMLGILTSGIFLVLIGTLIDLLIKH</sequence>
<organism evidence="2">
    <name type="scientific">Flavobacterium sp. CFS9</name>
    <dbReference type="NCBI Taxonomy" id="3143118"/>
    <lineage>
        <taxon>Bacteria</taxon>
        <taxon>Pseudomonadati</taxon>
        <taxon>Bacteroidota</taxon>
        <taxon>Flavobacteriia</taxon>
        <taxon>Flavobacteriales</taxon>
        <taxon>Flavobacteriaceae</taxon>
        <taxon>Flavobacterium</taxon>
    </lineage>
</organism>
<dbReference type="AlphaFoldDB" id="A0AAT9H2Q7"/>